<keyword evidence="18" id="KW-1185">Reference proteome</keyword>
<dbReference type="SUPFAM" id="SSF55874">
    <property type="entry name" value="ATPase domain of HSP90 chaperone/DNA topoisomerase II/histidine kinase"/>
    <property type="match status" value="1"/>
</dbReference>
<dbReference type="SUPFAM" id="SSF47384">
    <property type="entry name" value="Homodimeric domain of signal transducing histidine kinase"/>
    <property type="match status" value="1"/>
</dbReference>
<name>A0A7X2P1B1_9FIRM</name>
<keyword evidence="5" id="KW-0597">Phosphoprotein</keyword>
<dbReference type="InterPro" id="IPR036097">
    <property type="entry name" value="HisK_dim/P_sf"/>
</dbReference>
<dbReference type="GO" id="GO:0005886">
    <property type="term" value="C:plasma membrane"/>
    <property type="evidence" value="ECO:0007669"/>
    <property type="project" value="UniProtKB-SubCell"/>
</dbReference>
<dbReference type="PANTHER" id="PTHR45528">
    <property type="entry name" value="SENSOR HISTIDINE KINASE CPXA"/>
    <property type="match status" value="1"/>
</dbReference>
<evidence type="ECO:0000256" key="5">
    <source>
        <dbReference type="ARBA" id="ARBA00022553"/>
    </source>
</evidence>
<dbReference type="InterPro" id="IPR036890">
    <property type="entry name" value="HATPase_C_sf"/>
</dbReference>
<dbReference type="Proteomes" id="UP000440513">
    <property type="component" value="Unassembled WGS sequence"/>
</dbReference>
<accession>A0A7X2P1B1</accession>
<reference evidence="17 18" key="1">
    <citation type="submission" date="2019-08" db="EMBL/GenBank/DDBJ databases">
        <title>In-depth cultivation of the pig gut microbiome towards novel bacterial diversity and tailored functional studies.</title>
        <authorList>
            <person name="Wylensek D."/>
            <person name="Hitch T.C.A."/>
            <person name="Clavel T."/>
        </authorList>
    </citation>
    <scope>NUCLEOTIDE SEQUENCE [LARGE SCALE GENOMIC DNA]</scope>
    <source>
        <strain evidence="17 18">BSM-380-WT-5A</strain>
    </source>
</reference>
<organism evidence="17 18">
    <name type="scientific">Oliverpabstia intestinalis</name>
    <dbReference type="NCBI Taxonomy" id="2606633"/>
    <lineage>
        <taxon>Bacteria</taxon>
        <taxon>Bacillati</taxon>
        <taxon>Bacillota</taxon>
        <taxon>Clostridia</taxon>
        <taxon>Lachnospirales</taxon>
        <taxon>Lachnospiraceae</taxon>
        <taxon>Oliverpabstia</taxon>
    </lineage>
</organism>
<dbReference type="GO" id="GO:0000155">
    <property type="term" value="F:phosphorelay sensor kinase activity"/>
    <property type="evidence" value="ECO:0007669"/>
    <property type="project" value="InterPro"/>
</dbReference>
<sequence length="811" mass="90990">MEEKKQRNKFYSAWAKGIVIALFLTAVACFSVFAMIFGGLMRQGFSWEELTSNYNNGKNYLETQDCGQRMASQVNKVRNALSDGKPFLTKGKLDKTKLVDITRLDAKTSQQNPATTYTVENLLELKDNGLWDEFQDAIWNAGNGFYEDYYEDDEEFEVDGEYDEDDEEPTSTAEDVDISDYTPRFRYLYNYARDFETALPESGETLAEYARTNPKKVSLFELYQQLSNAIDQLISYQSAIKMDDKTNVIFMVQNLDNKTVYTNVSEWADGNVDPKSLEDLMEDVPVFVAEREDGKLKDVSDNGTDAGKWIYNYFQNDPVTGKNEKIIVSVDVSFPYSDEISAAYVSYENYAGWGNGLVVGMLISFVAGILFLLIITLQSGLVCRDREVHTMPADRIPAEVMLAICGMALIGMVGIAGLGLTASGNPTDGFWLTVITTGEILGAAVFLGAYLSVIRRWKAKKLWRSSFCYTIVKSCKKVYMARTTSGRMIVAFVGLVLMNYLLAALFGGFGLILLFLADGVVLLYMIRENAGRQVIYDGLARLASGQLDYKIDEKDLTGDNRQMAAAVNRVGEGLQNAVKETLKSERLKADLITNVSHDIKTPLTSIINYVDLLKREDIQDPKIRGYIEVLDNKSKRLKQLTEDLVEASKVSSGNVVLDMKPIRFGELIRQTNGEFEEKFAARGLQMVCKMDEEPLVIMADGRRMWRVVENLYNNIAKYAMPNTRVYVEARRVGCRVVLEIKNISENPLNIKAEELTERFIRGDVSRSTEGSGLGLSIAKNLVGLQGGTFDIYLDGDLFKVVITFEAVDKES</sequence>
<dbReference type="CDD" id="cd00082">
    <property type="entry name" value="HisKA"/>
    <property type="match status" value="1"/>
</dbReference>
<evidence type="ECO:0000256" key="14">
    <source>
        <dbReference type="SAM" id="Coils"/>
    </source>
</evidence>
<dbReference type="SMART" id="SM00388">
    <property type="entry name" value="HisKA"/>
    <property type="match status" value="1"/>
</dbReference>
<keyword evidence="12" id="KW-0902">Two-component regulatory system</keyword>
<evidence type="ECO:0000256" key="4">
    <source>
        <dbReference type="ARBA" id="ARBA00022475"/>
    </source>
</evidence>
<feature type="transmembrane region" description="Helical" evidence="15">
    <location>
        <begin position="20"/>
        <end position="41"/>
    </location>
</feature>
<evidence type="ECO:0000259" key="16">
    <source>
        <dbReference type="PROSITE" id="PS50109"/>
    </source>
</evidence>
<dbReference type="RefSeq" id="WP_154431440.1">
    <property type="nucleotide sequence ID" value="NZ_VUMS01000004.1"/>
</dbReference>
<dbReference type="Gene3D" id="1.10.287.130">
    <property type="match status" value="1"/>
</dbReference>
<evidence type="ECO:0000256" key="13">
    <source>
        <dbReference type="ARBA" id="ARBA00023136"/>
    </source>
</evidence>
<keyword evidence="7 15" id="KW-0812">Transmembrane</keyword>
<dbReference type="Pfam" id="PF00512">
    <property type="entry name" value="HisKA"/>
    <property type="match status" value="1"/>
</dbReference>
<feature type="transmembrane region" description="Helical" evidence="15">
    <location>
        <begin position="486"/>
        <end position="503"/>
    </location>
</feature>
<dbReference type="PROSITE" id="PS51257">
    <property type="entry name" value="PROKAR_LIPOPROTEIN"/>
    <property type="match status" value="1"/>
</dbReference>
<proteinExistence type="predicted"/>
<keyword evidence="14" id="KW-0175">Coiled coil</keyword>
<evidence type="ECO:0000313" key="18">
    <source>
        <dbReference type="Proteomes" id="UP000440513"/>
    </source>
</evidence>
<evidence type="ECO:0000256" key="3">
    <source>
        <dbReference type="ARBA" id="ARBA00012438"/>
    </source>
</evidence>
<evidence type="ECO:0000256" key="8">
    <source>
        <dbReference type="ARBA" id="ARBA00022741"/>
    </source>
</evidence>
<feature type="coiled-coil region" evidence="14">
    <location>
        <begin position="623"/>
        <end position="650"/>
    </location>
</feature>
<evidence type="ECO:0000256" key="12">
    <source>
        <dbReference type="ARBA" id="ARBA00023012"/>
    </source>
</evidence>
<comment type="caution">
    <text evidence="17">The sequence shown here is derived from an EMBL/GenBank/DDBJ whole genome shotgun (WGS) entry which is preliminary data.</text>
</comment>
<evidence type="ECO:0000256" key="2">
    <source>
        <dbReference type="ARBA" id="ARBA00004651"/>
    </source>
</evidence>
<dbReference type="InterPro" id="IPR003594">
    <property type="entry name" value="HATPase_dom"/>
</dbReference>
<evidence type="ECO:0000256" key="1">
    <source>
        <dbReference type="ARBA" id="ARBA00000085"/>
    </source>
</evidence>
<dbReference type="InterPro" id="IPR003661">
    <property type="entry name" value="HisK_dim/P_dom"/>
</dbReference>
<protein>
    <recommendedName>
        <fullName evidence="3">histidine kinase</fullName>
        <ecNumber evidence="3">2.7.13.3</ecNumber>
    </recommendedName>
</protein>
<dbReference type="EMBL" id="VUMS01000004">
    <property type="protein sequence ID" value="MST65668.1"/>
    <property type="molecule type" value="Genomic_DNA"/>
</dbReference>
<keyword evidence="6" id="KW-0808">Transferase</keyword>
<dbReference type="InterPro" id="IPR050398">
    <property type="entry name" value="HssS/ArlS-like"/>
</dbReference>
<dbReference type="Pfam" id="PF02518">
    <property type="entry name" value="HATPase_c"/>
    <property type="match status" value="1"/>
</dbReference>
<dbReference type="PROSITE" id="PS50109">
    <property type="entry name" value="HIS_KIN"/>
    <property type="match status" value="1"/>
</dbReference>
<evidence type="ECO:0000256" key="9">
    <source>
        <dbReference type="ARBA" id="ARBA00022777"/>
    </source>
</evidence>
<comment type="subcellular location">
    <subcellularLocation>
        <location evidence="2">Cell membrane</location>
        <topology evidence="2">Multi-pass membrane protein</topology>
    </subcellularLocation>
</comment>
<feature type="transmembrane region" description="Helical" evidence="15">
    <location>
        <begin position="430"/>
        <end position="454"/>
    </location>
</feature>
<dbReference type="GO" id="GO:0005524">
    <property type="term" value="F:ATP binding"/>
    <property type="evidence" value="ECO:0007669"/>
    <property type="project" value="UniProtKB-KW"/>
</dbReference>
<evidence type="ECO:0000256" key="10">
    <source>
        <dbReference type="ARBA" id="ARBA00022840"/>
    </source>
</evidence>
<evidence type="ECO:0000256" key="15">
    <source>
        <dbReference type="SAM" id="Phobius"/>
    </source>
</evidence>
<dbReference type="EC" id="2.7.13.3" evidence="3"/>
<dbReference type="PANTHER" id="PTHR45528:SF1">
    <property type="entry name" value="SENSOR HISTIDINE KINASE CPXA"/>
    <property type="match status" value="1"/>
</dbReference>
<comment type="catalytic activity">
    <reaction evidence="1">
        <text>ATP + protein L-histidine = ADP + protein N-phospho-L-histidine.</text>
        <dbReference type="EC" id="2.7.13.3"/>
    </reaction>
</comment>
<dbReference type="Gene3D" id="3.30.565.10">
    <property type="entry name" value="Histidine kinase-like ATPase, C-terminal domain"/>
    <property type="match status" value="1"/>
</dbReference>
<evidence type="ECO:0000256" key="7">
    <source>
        <dbReference type="ARBA" id="ARBA00022692"/>
    </source>
</evidence>
<dbReference type="SMART" id="SM00387">
    <property type="entry name" value="HATPase_c"/>
    <property type="match status" value="1"/>
</dbReference>
<evidence type="ECO:0000256" key="11">
    <source>
        <dbReference type="ARBA" id="ARBA00022989"/>
    </source>
</evidence>
<dbReference type="InterPro" id="IPR005467">
    <property type="entry name" value="His_kinase_dom"/>
</dbReference>
<keyword evidence="4" id="KW-1003">Cell membrane</keyword>
<keyword evidence="10" id="KW-0067">ATP-binding</keyword>
<gene>
    <name evidence="17" type="ORF">FYJ57_02725</name>
</gene>
<evidence type="ECO:0000256" key="6">
    <source>
        <dbReference type="ARBA" id="ARBA00022679"/>
    </source>
</evidence>
<evidence type="ECO:0000313" key="17">
    <source>
        <dbReference type="EMBL" id="MST65668.1"/>
    </source>
</evidence>
<dbReference type="AlphaFoldDB" id="A0A7X2P1B1"/>
<feature type="transmembrane region" description="Helical" evidence="15">
    <location>
        <begin position="396"/>
        <end position="418"/>
    </location>
</feature>
<feature type="transmembrane region" description="Helical" evidence="15">
    <location>
        <begin position="350"/>
        <end position="375"/>
    </location>
</feature>
<keyword evidence="13 15" id="KW-0472">Membrane</keyword>
<feature type="domain" description="Histidine kinase" evidence="16">
    <location>
        <begin position="594"/>
        <end position="791"/>
    </location>
</feature>
<keyword evidence="11 15" id="KW-1133">Transmembrane helix</keyword>
<keyword evidence="9" id="KW-0418">Kinase</keyword>
<keyword evidence="8" id="KW-0547">Nucleotide-binding</keyword>